<gene>
    <name evidence="1" type="ORF">NCTC10343_01900</name>
</gene>
<evidence type="ECO:0000313" key="1">
    <source>
        <dbReference type="EMBL" id="SUA68826.1"/>
    </source>
</evidence>
<proteinExistence type="predicted"/>
<dbReference type="AlphaFoldDB" id="A0A378XWT5"/>
<evidence type="ECO:0000313" key="2">
    <source>
        <dbReference type="Proteomes" id="UP000254400"/>
    </source>
</evidence>
<sequence length="35" mass="3873">MVNVIKIGVKVLSKDETTGKIAYKEVMATLNYEAD</sequence>
<protein>
    <submittedName>
        <fullName evidence="1">Uncharacterized protein</fullName>
    </submittedName>
</protein>
<dbReference type="Proteomes" id="UP000254400">
    <property type="component" value="Unassembled WGS sequence"/>
</dbReference>
<reference evidence="1 2" key="1">
    <citation type="submission" date="2018-06" db="EMBL/GenBank/DDBJ databases">
        <authorList>
            <consortium name="Pathogen Informatics"/>
            <person name="Doyle S."/>
        </authorList>
    </citation>
    <scope>NUCLEOTIDE SEQUENCE [LARGE SCALE GENOMIC DNA]</scope>
    <source>
        <strain evidence="1 2">NCTC10343</strain>
    </source>
</reference>
<dbReference type="EMBL" id="UGSC01000001">
    <property type="protein sequence ID" value="SUA68826.1"/>
    <property type="molecule type" value="Genomic_DNA"/>
</dbReference>
<organism evidence="1 2">
    <name type="scientific">Paenibacillus polymyxa</name>
    <name type="common">Bacillus polymyxa</name>
    <dbReference type="NCBI Taxonomy" id="1406"/>
    <lineage>
        <taxon>Bacteria</taxon>
        <taxon>Bacillati</taxon>
        <taxon>Bacillota</taxon>
        <taxon>Bacilli</taxon>
        <taxon>Bacillales</taxon>
        <taxon>Paenibacillaceae</taxon>
        <taxon>Paenibacillus</taxon>
    </lineage>
</organism>
<accession>A0A378XWT5</accession>
<name>A0A378XWT5_PAEPO</name>